<reference evidence="1 2" key="1">
    <citation type="submission" date="2019-06" db="EMBL/GenBank/DDBJ databases">
        <title>Pac Bio to generate improved reference genome sequences for organisms with transposon mutant libraries (support for FEBA project).</title>
        <authorList>
            <person name="Blow M."/>
        </authorList>
    </citation>
    <scope>NUCLEOTIDE SEQUENCE [LARGE SCALE GENOMIC DNA]</scope>
    <source>
        <strain evidence="1 2">USDA 1844</strain>
    </source>
</reference>
<name>A0A559STW1_9HYPH</name>
<evidence type="ECO:0000313" key="1">
    <source>
        <dbReference type="EMBL" id="TVZ65794.1"/>
    </source>
</evidence>
<sequence>MPFILRSSFLLFSVTSAGLAASWLINASTLESVRSVPAIEVVVSRAPPLLSRFDKDDVLAAVARQSKTVLADLPSRIPVPIPPDAGVNRSRNEPTHRAEGLVDFQSCLPACETRDRLAEANIRPVADHGLEADEPSREWHEVAVAVAFERSGELEILRAIASNAMRTTRRIVEAPMNSPLTRW</sequence>
<accession>A0A559STW1</accession>
<gene>
    <name evidence="1" type="ORF">BCL32_6127</name>
</gene>
<organism evidence="1 2">
    <name type="scientific">Rhizobium mongolense USDA 1844</name>
    <dbReference type="NCBI Taxonomy" id="1079460"/>
    <lineage>
        <taxon>Bacteria</taxon>
        <taxon>Pseudomonadati</taxon>
        <taxon>Pseudomonadota</taxon>
        <taxon>Alphaproteobacteria</taxon>
        <taxon>Hyphomicrobiales</taxon>
        <taxon>Rhizobiaceae</taxon>
        <taxon>Rhizobium/Agrobacterium group</taxon>
        <taxon>Rhizobium</taxon>
    </lineage>
</organism>
<comment type="caution">
    <text evidence="1">The sequence shown here is derived from an EMBL/GenBank/DDBJ whole genome shotgun (WGS) entry which is preliminary data.</text>
</comment>
<proteinExistence type="predicted"/>
<evidence type="ECO:0000313" key="2">
    <source>
        <dbReference type="Proteomes" id="UP000319824"/>
    </source>
</evidence>
<dbReference type="EMBL" id="VISO01000003">
    <property type="protein sequence ID" value="TVZ65794.1"/>
    <property type="molecule type" value="Genomic_DNA"/>
</dbReference>
<dbReference type="RefSeq" id="WP_022713153.1">
    <property type="nucleotide sequence ID" value="NZ_ATTQ01000002.1"/>
</dbReference>
<dbReference type="Proteomes" id="UP000319824">
    <property type="component" value="Unassembled WGS sequence"/>
</dbReference>
<dbReference type="AlphaFoldDB" id="A0A559STW1"/>
<protein>
    <submittedName>
        <fullName evidence="1">Uncharacterized protein</fullName>
    </submittedName>
</protein>